<feature type="binding site" evidence="14">
    <location>
        <position position="295"/>
    </location>
    <ligand>
        <name>Mg(2+)</name>
        <dbReference type="ChEBI" id="CHEBI:18420"/>
        <label>1</label>
    </ligand>
</feature>
<comment type="catalytic activity">
    <reaction evidence="12">
        <text>2 D-alanine + ATP = D-alanyl-D-alanine + ADP + phosphate + H(+)</text>
        <dbReference type="Rhea" id="RHEA:11224"/>
        <dbReference type="ChEBI" id="CHEBI:15378"/>
        <dbReference type="ChEBI" id="CHEBI:30616"/>
        <dbReference type="ChEBI" id="CHEBI:43474"/>
        <dbReference type="ChEBI" id="CHEBI:57416"/>
        <dbReference type="ChEBI" id="CHEBI:57822"/>
        <dbReference type="ChEBI" id="CHEBI:456216"/>
        <dbReference type="EC" id="6.3.2.4"/>
    </reaction>
</comment>
<dbReference type="GO" id="GO:0008716">
    <property type="term" value="F:D-alanine-D-alanine ligase activity"/>
    <property type="evidence" value="ECO:0007669"/>
    <property type="project" value="UniProtKB-UniRule"/>
</dbReference>
<feature type="active site" evidence="13">
    <location>
        <position position="183"/>
    </location>
</feature>
<comment type="cofactor">
    <cofactor evidence="1">
        <name>Mn(2+)</name>
        <dbReference type="ChEBI" id="CHEBI:29035"/>
    </cofactor>
</comment>
<dbReference type="Gene3D" id="3.30.470.20">
    <property type="entry name" value="ATP-grasp fold, B domain"/>
    <property type="match status" value="1"/>
</dbReference>
<sequence>MQRSDLTPDERIRVCVIGGGASGEHDVSLASAAGIAGALDRERYDVYRLTIGRDGGWFDGSATDERSRLTAAEAVAGLEGMDVVFPALHGVNGEDGTMAALMGVVRVPVVGGGIRPGALAMDKWVTKLIAGALGIATAPAVYVVGGRVVAGGGVSSPAISVAEGVSVAGLTYPVVVKPVAAGSSHGVSVVAQASDLPAAVDEARRHDEHVLIEQFVEGREVDVAVLEHADGRRTIGPALEIAVDKGDVFDTDQKYGGHVPFVIPARVTDPELEALRTAADTLFTALGCRGIARFDFFVTPGGVLLNEVNTMPGFTPDSQVPKMFDAIGIPYATLLDELLATARA</sequence>
<dbReference type="Proteomes" id="UP000190857">
    <property type="component" value="Unassembled WGS sequence"/>
</dbReference>
<dbReference type="InterPro" id="IPR005905">
    <property type="entry name" value="D_ala_D_ala"/>
</dbReference>
<dbReference type="GO" id="GO:0046872">
    <property type="term" value="F:metal ion binding"/>
    <property type="evidence" value="ECO:0007669"/>
    <property type="project" value="UniProtKB-KW"/>
</dbReference>
<evidence type="ECO:0000256" key="14">
    <source>
        <dbReference type="PIRSR" id="PIRSR039102-3"/>
    </source>
</evidence>
<evidence type="ECO:0000256" key="12">
    <source>
        <dbReference type="HAMAP-Rule" id="MF_00047"/>
    </source>
</evidence>
<reference evidence="17 18" key="1">
    <citation type="submission" date="2017-02" db="EMBL/GenBank/DDBJ databases">
        <authorList>
            <person name="Peterson S.W."/>
        </authorList>
    </citation>
    <scope>NUCLEOTIDE SEQUENCE [LARGE SCALE GENOMIC DNA]</scope>
    <source>
        <strain evidence="17 18">VKM Ac-2059</strain>
    </source>
</reference>
<feature type="binding site" evidence="14">
    <location>
        <position position="307"/>
    </location>
    <ligand>
        <name>Mg(2+)</name>
        <dbReference type="ChEBI" id="CHEBI:18420"/>
        <label>1</label>
    </ligand>
</feature>
<dbReference type="GO" id="GO:0005829">
    <property type="term" value="C:cytosol"/>
    <property type="evidence" value="ECO:0007669"/>
    <property type="project" value="TreeGrafter"/>
</dbReference>
<organism evidence="17 18">
    <name type="scientific">Okibacterium fritillariae</name>
    <dbReference type="NCBI Taxonomy" id="123320"/>
    <lineage>
        <taxon>Bacteria</taxon>
        <taxon>Bacillati</taxon>
        <taxon>Actinomycetota</taxon>
        <taxon>Actinomycetes</taxon>
        <taxon>Micrococcales</taxon>
        <taxon>Microbacteriaceae</taxon>
        <taxon>Okibacterium</taxon>
    </lineage>
</organism>
<dbReference type="InterPro" id="IPR016185">
    <property type="entry name" value="PreATP-grasp_dom_sf"/>
</dbReference>
<keyword evidence="12" id="KW-0963">Cytoplasm</keyword>
<dbReference type="EMBL" id="FUZP01000003">
    <property type="protein sequence ID" value="SKC67683.1"/>
    <property type="molecule type" value="Genomic_DNA"/>
</dbReference>
<dbReference type="STRING" id="123320.SAMN06309945_2541"/>
<dbReference type="SUPFAM" id="SSF56059">
    <property type="entry name" value="Glutathione synthetase ATP-binding domain-like"/>
    <property type="match status" value="1"/>
</dbReference>
<evidence type="ECO:0000256" key="10">
    <source>
        <dbReference type="ARBA" id="ARBA00023211"/>
    </source>
</evidence>
<comment type="cofactor">
    <cofactor evidence="14">
        <name>Mg(2+)</name>
        <dbReference type="ChEBI" id="CHEBI:18420"/>
    </cofactor>
    <cofactor evidence="14">
        <name>Mn(2+)</name>
        <dbReference type="ChEBI" id="CHEBI:29035"/>
    </cofactor>
    <text evidence="14">Binds 2 magnesium or manganese ions per subunit.</text>
</comment>
<keyword evidence="11 12" id="KW-0961">Cell wall biogenesis/degradation</keyword>
<dbReference type="NCBIfam" id="TIGR01205">
    <property type="entry name" value="D_ala_D_alaTIGR"/>
    <property type="match status" value="1"/>
</dbReference>
<evidence type="ECO:0000256" key="2">
    <source>
        <dbReference type="ARBA" id="ARBA00010871"/>
    </source>
</evidence>
<proteinExistence type="inferred from homology"/>
<dbReference type="PANTHER" id="PTHR23132">
    <property type="entry name" value="D-ALANINE--D-ALANINE LIGASE"/>
    <property type="match status" value="1"/>
</dbReference>
<keyword evidence="5 15" id="KW-0547">Nucleotide-binding</keyword>
<evidence type="ECO:0000256" key="11">
    <source>
        <dbReference type="ARBA" id="ARBA00023316"/>
    </source>
</evidence>
<evidence type="ECO:0000256" key="5">
    <source>
        <dbReference type="ARBA" id="ARBA00022741"/>
    </source>
</evidence>
<dbReference type="PIRSF" id="PIRSF039102">
    <property type="entry name" value="Ddl/VanB"/>
    <property type="match status" value="1"/>
</dbReference>
<feature type="binding site" evidence="14">
    <location>
        <position position="309"/>
    </location>
    <ligand>
        <name>Mg(2+)</name>
        <dbReference type="ChEBI" id="CHEBI:18420"/>
        <label>2</label>
    </ligand>
</feature>
<dbReference type="GO" id="GO:0008360">
    <property type="term" value="P:regulation of cell shape"/>
    <property type="evidence" value="ECO:0007669"/>
    <property type="project" value="UniProtKB-KW"/>
</dbReference>
<keyword evidence="3 12" id="KW-0436">Ligase</keyword>
<evidence type="ECO:0000256" key="15">
    <source>
        <dbReference type="PROSITE-ProRule" id="PRU00409"/>
    </source>
</evidence>
<dbReference type="GO" id="GO:0005524">
    <property type="term" value="F:ATP binding"/>
    <property type="evidence" value="ECO:0007669"/>
    <property type="project" value="UniProtKB-UniRule"/>
</dbReference>
<dbReference type="SUPFAM" id="SSF52440">
    <property type="entry name" value="PreATP-grasp domain"/>
    <property type="match status" value="1"/>
</dbReference>
<name>A0A1T5KVJ7_9MICO</name>
<dbReference type="Gene3D" id="3.40.50.20">
    <property type="match status" value="1"/>
</dbReference>
<dbReference type="Gene3D" id="3.30.1490.20">
    <property type="entry name" value="ATP-grasp fold, A domain"/>
    <property type="match status" value="1"/>
</dbReference>
<dbReference type="PROSITE" id="PS50975">
    <property type="entry name" value="ATP_GRASP"/>
    <property type="match status" value="1"/>
</dbReference>
<evidence type="ECO:0000256" key="7">
    <source>
        <dbReference type="ARBA" id="ARBA00022842"/>
    </source>
</evidence>
<evidence type="ECO:0000313" key="17">
    <source>
        <dbReference type="EMBL" id="SKC67683.1"/>
    </source>
</evidence>
<dbReference type="PROSITE" id="PS00844">
    <property type="entry name" value="DALA_DALA_LIGASE_2"/>
    <property type="match status" value="1"/>
</dbReference>
<dbReference type="InterPro" id="IPR011095">
    <property type="entry name" value="Dala_Dala_lig_C"/>
</dbReference>
<dbReference type="PROSITE" id="PS00843">
    <property type="entry name" value="DALA_DALA_LIGASE_1"/>
    <property type="match status" value="1"/>
</dbReference>
<evidence type="ECO:0000313" key="18">
    <source>
        <dbReference type="Proteomes" id="UP000190857"/>
    </source>
</evidence>
<feature type="domain" description="ATP-grasp" evidence="16">
    <location>
        <begin position="146"/>
        <end position="340"/>
    </location>
</feature>
<dbReference type="InterPro" id="IPR013815">
    <property type="entry name" value="ATP_grasp_subdomain_1"/>
</dbReference>
<dbReference type="UniPathway" id="UPA00219"/>
<keyword evidence="6 15" id="KW-0067">ATP-binding</keyword>
<gene>
    <name evidence="12" type="primary">ddl</name>
    <name evidence="17" type="ORF">SAMN06309945_2541</name>
</gene>
<feature type="active site" evidence="13">
    <location>
        <position position="24"/>
    </location>
</feature>
<evidence type="ECO:0000256" key="8">
    <source>
        <dbReference type="ARBA" id="ARBA00022960"/>
    </source>
</evidence>
<dbReference type="GO" id="GO:0009252">
    <property type="term" value="P:peptidoglycan biosynthetic process"/>
    <property type="evidence" value="ECO:0007669"/>
    <property type="project" value="UniProtKB-UniRule"/>
</dbReference>
<keyword evidence="10 14" id="KW-0464">Manganese</keyword>
<keyword evidence="8 12" id="KW-0133">Cell shape</keyword>
<evidence type="ECO:0000256" key="3">
    <source>
        <dbReference type="ARBA" id="ARBA00022598"/>
    </source>
</evidence>
<dbReference type="InterPro" id="IPR000291">
    <property type="entry name" value="D-Ala_lig_Van_CS"/>
</dbReference>
<keyword evidence="18" id="KW-1185">Reference proteome</keyword>
<dbReference type="HAMAP" id="MF_00047">
    <property type="entry name" value="Dala_Dala_lig"/>
    <property type="match status" value="1"/>
</dbReference>
<comment type="similarity">
    <text evidence="2 12">Belongs to the D-alanine--D-alanine ligase family.</text>
</comment>
<accession>A0A1T5KVJ7</accession>
<keyword evidence="9 12" id="KW-0573">Peptidoglycan synthesis</keyword>
<dbReference type="AlphaFoldDB" id="A0A1T5KVJ7"/>
<dbReference type="InterPro" id="IPR011127">
    <property type="entry name" value="Dala_Dala_lig_N"/>
</dbReference>
<comment type="function">
    <text evidence="12">Cell wall formation.</text>
</comment>
<dbReference type="PANTHER" id="PTHR23132:SF25">
    <property type="entry name" value="D-ALANINE--D-ALANINE LIGASE A"/>
    <property type="match status" value="1"/>
</dbReference>
<comment type="pathway">
    <text evidence="12">Cell wall biogenesis; peptidoglycan biosynthesis.</text>
</comment>
<feature type="active site" evidence="13">
    <location>
        <position position="318"/>
    </location>
</feature>
<dbReference type="Pfam" id="PF01820">
    <property type="entry name" value="Dala_Dala_lig_N"/>
    <property type="match status" value="1"/>
</dbReference>
<feature type="binding site" evidence="14">
    <location>
        <position position="307"/>
    </location>
    <ligand>
        <name>Mg(2+)</name>
        <dbReference type="ChEBI" id="CHEBI:18420"/>
        <label>2</label>
    </ligand>
</feature>
<comment type="subcellular location">
    <subcellularLocation>
        <location evidence="12">Cytoplasm</location>
    </subcellularLocation>
</comment>
<dbReference type="InterPro" id="IPR011761">
    <property type="entry name" value="ATP-grasp"/>
</dbReference>
<evidence type="ECO:0000256" key="1">
    <source>
        <dbReference type="ARBA" id="ARBA00001936"/>
    </source>
</evidence>
<dbReference type="Pfam" id="PF07478">
    <property type="entry name" value="Dala_Dala_lig_C"/>
    <property type="match status" value="1"/>
</dbReference>
<dbReference type="GO" id="GO:0071555">
    <property type="term" value="P:cell wall organization"/>
    <property type="evidence" value="ECO:0007669"/>
    <property type="project" value="UniProtKB-KW"/>
</dbReference>
<protein>
    <recommendedName>
        <fullName evidence="12">D-alanine--D-alanine ligase</fullName>
        <ecNumber evidence="12">6.3.2.4</ecNumber>
    </recommendedName>
    <alternativeName>
        <fullName evidence="12">D-Ala-D-Ala ligase</fullName>
    </alternativeName>
    <alternativeName>
        <fullName evidence="12">D-alanylalanine synthetase</fullName>
    </alternativeName>
</protein>
<evidence type="ECO:0000259" key="16">
    <source>
        <dbReference type="PROSITE" id="PS50975"/>
    </source>
</evidence>
<evidence type="ECO:0000256" key="9">
    <source>
        <dbReference type="ARBA" id="ARBA00022984"/>
    </source>
</evidence>
<dbReference type="EC" id="6.3.2.4" evidence="12"/>
<evidence type="ECO:0000256" key="4">
    <source>
        <dbReference type="ARBA" id="ARBA00022723"/>
    </source>
</evidence>
<evidence type="ECO:0000256" key="6">
    <source>
        <dbReference type="ARBA" id="ARBA00022840"/>
    </source>
</evidence>
<keyword evidence="4 14" id="KW-0479">Metal-binding</keyword>
<dbReference type="RefSeq" id="WP_234991228.1">
    <property type="nucleotide sequence ID" value="NZ_FUZP01000003.1"/>
</dbReference>
<evidence type="ECO:0000256" key="13">
    <source>
        <dbReference type="PIRSR" id="PIRSR039102-1"/>
    </source>
</evidence>
<keyword evidence="7 14" id="KW-0460">Magnesium</keyword>